<dbReference type="GO" id="GO:0016020">
    <property type="term" value="C:membrane"/>
    <property type="evidence" value="ECO:0007669"/>
    <property type="project" value="UniProtKB-SubCell"/>
</dbReference>
<keyword evidence="9" id="KW-1185">Reference proteome</keyword>
<dbReference type="GO" id="GO:0015035">
    <property type="term" value="F:protein-disulfide reductase activity"/>
    <property type="evidence" value="ECO:0007669"/>
    <property type="project" value="TreeGrafter"/>
</dbReference>
<dbReference type="SUPFAM" id="SSF52833">
    <property type="entry name" value="Thioredoxin-like"/>
    <property type="match status" value="1"/>
</dbReference>
<name>A0A562SYR8_9BACT</name>
<dbReference type="Gene3D" id="3.40.30.10">
    <property type="entry name" value="Glutaredoxin"/>
    <property type="match status" value="1"/>
</dbReference>
<keyword evidence="5 6" id="KW-0472">Membrane</keyword>
<feature type="transmembrane region" description="Helical" evidence="6">
    <location>
        <begin position="253"/>
        <end position="272"/>
    </location>
</feature>
<evidence type="ECO:0000256" key="4">
    <source>
        <dbReference type="ARBA" id="ARBA00022989"/>
    </source>
</evidence>
<reference evidence="8 9" key="1">
    <citation type="journal article" date="2015" name="Stand. Genomic Sci.">
        <title>Genomic Encyclopedia of Bacterial and Archaeal Type Strains, Phase III: the genomes of soil and plant-associated and newly described type strains.</title>
        <authorList>
            <person name="Whitman W.B."/>
            <person name="Woyke T."/>
            <person name="Klenk H.P."/>
            <person name="Zhou Y."/>
            <person name="Lilburn T.G."/>
            <person name="Beck B.J."/>
            <person name="De Vos P."/>
            <person name="Vandamme P."/>
            <person name="Eisen J.A."/>
            <person name="Garrity G."/>
            <person name="Hugenholtz P."/>
            <person name="Kyrpides N.C."/>
        </authorList>
    </citation>
    <scope>NUCLEOTIDE SEQUENCE [LARGE SCALE GENOMIC DNA]</scope>
    <source>
        <strain evidence="8 9">CGMCC 1.7271</strain>
    </source>
</reference>
<dbReference type="GO" id="GO:0045454">
    <property type="term" value="P:cell redox homeostasis"/>
    <property type="evidence" value="ECO:0007669"/>
    <property type="project" value="TreeGrafter"/>
</dbReference>
<feature type="domain" description="Cytochrome C biogenesis protein transmembrane" evidence="7">
    <location>
        <begin position="172"/>
        <end position="385"/>
    </location>
</feature>
<protein>
    <submittedName>
        <fullName evidence="8">Thiol:disulfide interchange protein DsbD</fullName>
    </submittedName>
</protein>
<dbReference type="Proteomes" id="UP000316167">
    <property type="component" value="Unassembled WGS sequence"/>
</dbReference>
<dbReference type="PANTHER" id="PTHR32234:SF0">
    <property type="entry name" value="THIOL:DISULFIDE INTERCHANGE PROTEIN DSBD"/>
    <property type="match status" value="1"/>
</dbReference>
<feature type="transmembrane region" description="Helical" evidence="6">
    <location>
        <begin position="293"/>
        <end position="318"/>
    </location>
</feature>
<dbReference type="InterPro" id="IPR036249">
    <property type="entry name" value="Thioredoxin-like_sf"/>
</dbReference>
<evidence type="ECO:0000256" key="1">
    <source>
        <dbReference type="ARBA" id="ARBA00004141"/>
    </source>
</evidence>
<evidence type="ECO:0000256" key="6">
    <source>
        <dbReference type="SAM" id="Phobius"/>
    </source>
</evidence>
<evidence type="ECO:0000256" key="3">
    <source>
        <dbReference type="ARBA" id="ARBA00022748"/>
    </source>
</evidence>
<organism evidence="8 9">
    <name type="scientific">Lacibacter cauensis</name>
    <dbReference type="NCBI Taxonomy" id="510947"/>
    <lineage>
        <taxon>Bacteria</taxon>
        <taxon>Pseudomonadati</taxon>
        <taxon>Bacteroidota</taxon>
        <taxon>Chitinophagia</taxon>
        <taxon>Chitinophagales</taxon>
        <taxon>Chitinophagaceae</taxon>
        <taxon>Lacibacter</taxon>
    </lineage>
</organism>
<evidence type="ECO:0000256" key="2">
    <source>
        <dbReference type="ARBA" id="ARBA00022692"/>
    </source>
</evidence>
<dbReference type="PANTHER" id="PTHR32234">
    <property type="entry name" value="THIOL:DISULFIDE INTERCHANGE PROTEIN DSBD"/>
    <property type="match status" value="1"/>
</dbReference>
<feature type="transmembrane region" description="Helical" evidence="6">
    <location>
        <begin position="372"/>
        <end position="394"/>
    </location>
</feature>
<sequence>MAASSQSSVIKWTASAVSKGDNIYELSLTGTINKGWYVYARSNNDDGLESLSIQWDYDSINAHASIQFATPSNKINDRIFQKSIDVYSTTLICSQLIKINGQSPRQLKVNVTGFASNGDEFLPIDDTISFRLQQDVEVVDQNRIKLTSIKLDTPVAVCGEEQSSNKGILTIFFIGFLGGLIALLTPCVFPMIPVTVSFFINKSSSKGVAIRNAATYGVFILLVYLLASIPFHLFGDINPEIFNSISTNTWLNLFFFIVFLAFALSFFGLFNIQLPSAIANTADSKSSIKSVAGIFFMALTIAIVSFSCTGPILGSLLVTSISAEGGAWQLTAGMAGFGLALGLPFALFAMFPNWIQRLPKSGGWLNTVKKSLAFIELALAIKFLSNADLVNHWGILKREIFIGAWVIIALSLAIYLFNIVLYFRYGKFNLSAVRIVFGVMALAFALYLIPGVTKSEYAKLSLLSGFPPPLEYSIYKDRANIMGTAPPVINDYEKALALSKKTNKPLLIDFTGWACVNCRKMEELVWTDPSVMNYMKEHFIMVSLYVDDRKKLPAKEQRLVQLPDGTEKEIKTVGERWSLFQAINFKQVTQPLYVILSKDEQLLNHPIGYTADVKKYKEWLECGVKASRMPL</sequence>
<comment type="subcellular location">
    <subcellularLocation>
        <location evidence="1">Membrane</location>
        <topology evidence="1">Multi-pass membrane protein</topology>
    </subcellularLocation>
</comment>
<feature type="transmembrane region" description="Helical" evidence="6">
    <location>
        <begin position="213"/>
        <end position="233"/>
    </location>
</feature>
<evidence type="ECO:0000313" key="8">
    <source>
        <dbReference type="EMBL" id="TWI85846.1"/>
    </source>
</evidence>
<dbReference type="GO" id="GO:0017004">
    <property type="term" value="P:cytochrome complex assembly"/>
    <property type="evidence" value="ECO:0007669"/>
    <property type="project" value="UniProtKB-KW"/>
</dbReference>
<dbReference type="AlphaFoldDB" id="A0A562SYR8"/>
<accession>A0A562SYR8</accession>
<feature type="transmembrane region" description="Helical" evidence="6">
    <location>
        <begin position="168"/>
        <end position="201"/>
    </location>
</feature>
<keyword evidence="4 6" id="KW-1133">Transmembrane helix</keyword>
<evidence type="ECO:0000256" key="5">
    <source>
        <dbReference type="ARBA" id="ARBA00023136"/>
    </source>
</evidence>
<feature type="transmembrane region" description="Helical" evidence="6">
    <location>
        <begin position="400"/>
        <end position="423"/>
    </location>
</feature>
<keyword evidence="2 6" id="KW-0812">Transmembrane</keyword>
<dbReference type="Pfam" id="PF13899">
    <property type="entry name" value="Thioredoxin_7"/>
    <property type="match status" value="1"/>
</dbReference>
<gene>
    <name evidence="8" type="ORF">IQ13_1015</name>
</gene>
<dbReference type="EMBL" id="VLLE01000002">
    <property type="protein sequence ID" value="TWI85846.1"/>
    <property type="molecule type" value="Genomic_DNA"/>
</dbReference>
<feature type="transmembrane region" description="Helical" evidence="6">
    <location>
        <begin position="435"/>
        <end position="453"/>
    </location>
</feature>
<comment type="caution">
    <text evidence="8">The sequence shown here is derived from an EMBL/GenBank/DDBJ whole genome shotgun (WGS) entry which is preliminary data.</text>
</comment>
<evidence type="ECO:0000259" key="7">
    <source>
        <dbReference type="Pfam" id="PF02683"/>
    </source>
</evidence>
<proteinExistence type="predicted"/>
<dbReference type="Pfam" id="PF02683">
    <property type="entry name" value="DsbD_TM"/>
    <property type="match status" value="1"/>
</dbReference>
<keyword evidence="3" id="KW-0201">Cytochrome c-type biogenesis</keyword>
<dbReference type="InterPro" id="IPR003834">
    <property type="entry name" value="Cyt_c_assmbl_TM_dom"/>
</dbReference>
<feature type="transmembrane region" description="Helical" evidence="6">
    <location>
        <begin position="330"/>
        <end position="351"/>
    </location>
</feature>
<evidence type="ECO:0000313" key="9">
    <source>
        <dbReference type="Proteomes" id="UP000316167"/>
    </source>
</evidence>